<keyword evidence="1" id="KW-0812">Transmembrane</keyword>
<reference evidence="2" key="1">
    <citation type="journal article" date="2020" name="Stud. Mycol.">
        <title>101 Dothideomycetes genomes: a test case for predicting lifestyles and emergence of pathogens.</title>
        <authorList>
            <person name="Haridas S."/>
            <person name="Albert R."/>
            <person name="Binder M."/>
            <person name="Bloem J."/>
            <person name="Labutti K."/>
            <person name="Salamov A."/>
            <person name="Andreopoulos B."/>
            <person name="Baker S."/>
            <person name="Barry K."/>
            <person name="Bills G."/>
            <person name="Bluhm B."/>
            <person name="Cannon C."/>
            <person name="Castanera R."/>
            <person name="Culley D."/>
            <person name="Daum C."/>
            <person name="Ezra D."/>
            <person name="Gonzalez J."/>
            <person name="Henrissat B."/>
            <person name="Kuo A."/>
            <person name="Liang C."/>
            <person name="Lipzen A."/>
            <person name="Lutzoni F."/>
            <person name="Magnuson J."/>
            <person name="Mondo S."/>
            <person name="Nolan M."/>
            <person name="Ohm R."/>
            <person name="Pangilinan J."/>
            <person name="Park H.-J."/>
            <person name="Ramirez L."/>
            <person name="Alfaro M."/>
            <person name="Sun H."/>
            <person name="Tritt A."/>
            <person name="Yoshinaga Y."/>
            <person name="Zwiers L.-H."/>
            <person name="Turgeon B."/>
            <person name="Goodwin S."/>
            <person name="Spatafora J."/>
            <person name="Crous P."/>
            <person name="Grigoriev I."/>
        </authorList>
    </citation>
    <scope>NUCLEOTIDE SEQUENCE</scope>
    <source>
        <strain evidence="2">CBS 269.34</strain>
    </source>
</reference>
<gene>
    <name evidence="2" type="ORF">BU16DRAFT_290177</name>
</gene>
<dbReference type="EMBL" id="MU004185">
    <property type="protein sequence ID" value="KAF2498338.1"/>
    <property type="molecule type" value="Genomic_DNA"/>
</dbReference>
<accession>A0A6A6R0P0</accession>
<feature type="transmembrane region" description="Helical" evidence="1">
    <location>
        <begin position="77"/>
        <end position="99"/>
    </location>
</feature>
<name>A0A6A6R0P0_9PEZI</name>
<dbReference type="AlphaFoldDB" id="A0A6A6R0P0"/>
<proteinExistence type="predicted"/>
<keyword evidence="1" id="KW-0472">Membrane</keyword>
<evidence type="ECO:0000313" key="2">
    <source>
        <dbReference type="EMBL" id="KAF2498338.1"/>
    </source>
</evidence>
<organism evidence="2 3">
    <name type="scientific">Lophium mytilinum</name>
    <dbReference type="NCBI Taxonomy" id="390894"/>
    <lineage>
        <taxon>Eukaryota</taxon>
        <taxon>Fungi</taxon>
        <taxon>Dikarya</taxon>
        <taxon>Ascomycota</taxon>
        <taxon>Pezizomycotina</taxon>
        <taxon>Dothideomycetes</taxon>
        <taxon>Pleosporomycetidae</taxon>
        <taxon>Mytilinidiales</taxon>
        <taxon>Mytilinidiaceae</taxon>
        <taxon>Lophium</taxon>
    </lineage>
</organism>
<keyword evidence="1" id="KW-1133">Transmembrane helix</keyword>
<keyword evidence="3" id="KW-1185">Reference proteome</keyword>
<sequence length="119" mass="13349">MVMEELLLSLRTSRIRDSSKDEVVSNESSEPKLFRVELKQHGGKRTRESGTSWLPRSIGQKEAKNGSHKQPLAELDYLLSICILTPLTTASLPIFLLLLGPPRVVASIRTRCDPHLARM</sequence>
<protein>
    <submittedName>
        <fullName evidence="2">Uncharacterized protein</fullName>
    </submittedName>
</protein>
<evidence type="ECO:0000256" key="1">
    <source>
        <dbReference type="SAM" id="Phobius"/>
    </source>
</evidence>
<dbReference type="Proteomes" id="UP000799750">
    <property type="component" value="Unassembled WGS sequence"/>
</dbReference>
<evidence type="ECO:0000313" key="3">
    <source>
        <dbReference type="Proteomes" id="UP000799750"/>
    </source>
</evidence>